<gene>
    <name evidence="1" type="ORF">MILVUS5_LOCUS26725</name>
</gene>
<dbReference type="Proteomes" id="UP001177021">
    <property type="component" value="Unassembled WGS sequence"/>
</dbReference>
<keyword evidence="2" id="KW-1185">Reference proteome</keyword>
<sequence length="135" mass="15691">MQYERIDRFGNHRFPSSAMPGPSMSLLLPGVSVRNYRTKAISVRNYRIIAILVRNYRTRVISVRNYRIIAISVRNYRIIAISVRNYRIRTISVCDYRTNRHASAILFAVCRTGFPCSLGFRFVCSLQLWEVKVVG</sequence>
<comment type="caution">
    <text evidence="1">The sequence shown here is derived from an EMBL/GenBank/DDBJ whole genome shotgun (WGS) entry which is preliminary data.</text>
</comment>
<organism evidence="1 2">
    <name type="scientific">Trifolium pratense</name>
    <name type="common">Red clover</name>
    <dbReference type="NCBI Taxonomy" id="57577"/>
    <lineage>
        <taxon>Eukaryota</taxon>
        <taxon>Viridiplantae</taxon>
        <taxon>Streptophyta</taxon>
        <taxon>Embryophyta</taxon>
        <taxon>Tracheophyta</taxon>
        <taxon>Spermatophyta</taxon>
        <taxon>Magnoliopsida</taxon>
        <taxon>eudicotyledons</taxon>
        <taxon>Gunneridae</taxon>
        <taxon>Pentapetalae</taxon>
        <taxon>rosids</taxon>
        <taxon>fabids</taxon>
        <taxon>Fabales</taxon>
        <taxon>Fabaceae</taxon>
        <taxon>Papilionoideae</taxon>
        <taxon>50 kb inversion clade</taxon>
        <taxon>NPAAA clade</taxon>
        <taxon>Hologalegina</taxon>
        <taxon>IRL clade</taxon>
        <taxon>Trifolieae</taxon>
        <taxon>Trifolium</taxon>
    </lineage>
</organism>
<reference evidence="1" key="1">
    <citation type="submission" date="2023-10" db="EMBL/GenBank/DDBJ databases">
        <authorList>
            <person name="Rodriguez Cubillos JULIANA M."/>
            <person name="De Vega J."/>
        </authorList>
    </citation>
    <scope>NUCLEOTIDE SEQUENCE</scope>
</reference>
<accession>A0ACB0KX37</accession>
<proteinExistence type="predicted"/>
<name>A0ACB0KX37_TRIPR</name>
<evidence type="ECO:0000313" key="1">
    <source>
        <dbReference type="EMBL" id="CAJ2660871.1"/>
    </source>
</evidence>
<dbReference type="EMBL" id="CASHSV030000311">
    <property type="protein sequence ID" value="CAJ2660871.1"/>
    <property type="molecule type" value="Genomic_DNA"/>
</dbReference>
<evidence type="ECO:0000313" key="2">
    <source>
        <dbReference type="Proteomes" id="UP001177021"/>
    </source>
</evidence>
<protein>
    <submittedName>
        <fullName evidence="1">Uncharacterized protein</fullName>
    </submittedName>
</protein>